<dbReference type="PANTHER" id="PTHR38926">
    <property type="entry name" value="F-BOX DOMAIN CONTAINING PROTEIN, EXPRESSED"/>
    <property type="match status" value="1"/>
</dbReference>
<feature type="region of interest" description="Disordered" evidence="1">
    <location>
        <begin position="1"/>
        <end position="24"/>
    </location>
</feature>
<dbReference type="PANTHER" id="PTHR38926:SF79">
    <property type="entry name" value="OS08G0195800 PROTEIN"/>
    <property type="match status" value="1"/>
</dbReference>
<proteinExistence type="predicted"/>
<accession>A0A5J9TXY1</accession>
<dbReference type="Gene3D" id="3.80.10.10">
    <property type="entry name" value="Ribonuclease Inhibitor"/>
    <property type="match status" value="1"/>
</dbReference>
<dbReference type="Gene3D" id="1.20.1280.50">
    <property type="match status" value="1"/>
</dbReference>
<dbReference type="Pfam" id="PF13516">
    <property type="entry name" value="LRR_6"/>
    <property type="match status" value="1"/>
</dbReference>
<organism evidence="3 4">
    <name type="scientific">Eragrostis curvula</name>
    <name type="common">weeping love grass</name>
    <dbReference type="NCBI Taxonomy" id="38414"/>
    <lineage>
        <taxon>Eukaryota</taxon>
        <taxon>Viridiplantae</taxon>
        <taxon>Streptophyta</taxon>
        <taxon>Embryophyta</taxon>
        <taxon>Tracheophyta</taxon>
        <taxon>Spermatophyta</taxon>
        <taxon>Magnoliopsida</taxon>
        <taxon>Liliopsida</taxon>
        <taxon>Poales</taxon>
        <taxon>Poaceae</taxon>
        <taxon>PACMAD clade</taxon>
        <taxon>Chloridoideae</taxon>
        <taxon>Eragrostideae</taxon>
        <taxon>Eragrostidinae</taxon>
        <taxon>Eragrostis</taxon>
    </lineage>
</organism>
<dbReference type="OrthoDB" id="2095648at2759"/>
<feature type="non-terminal residue" evidence="3">
    <location>
        <position position="1"/>
    </location>
</feature>
<comment type="caution">
    <text evidence="3">The sequence shown here is derived from an EMBL/GenBank/DDBJ whole genome shotgun (WGS) entry which is preliminary data.</text>
</comment>
<dbReference type="SUPFAM" id="SSF52047">
    <property type="entry name" value="RNI-like"/>
    <property type="match status" value="1"/>
</dbReference>
<dbReference type="Proteomes" id="UP000324897">
    <property type="component" value="Unassembled WGS sequence"/>
</dbReference>
<gene>
    <name evidence="3" type="ORF">EJB05_39235</name>
</gene>
<dbReference type="InterPro" id="IPR001611">
    <property type="entry name" value="Leu-rich_rpt"/>
</dbReference>
<evidence type="ECO:0000256" key="1">
    <source>
        <dbReference type="SAM" id="MobiDB-lite"/>
    </source>
</evidence>
<name>A0A5J9TXY1_9POAL</name>
<dbReference type="Pfam" id="PF12937">
    <property type="entry name" value="F-box-like"/>
    <property type="match status" value="1"/>
</dbReference>
<protein>
    <recommendedName>
        <fullName evidence="2">F-box domain-containing protein</fullName>
    </recommendedName>
</protein>
<dbReference type="InterPro" id="IPR036047">
    <property type="entry name" value="F-box-like_dom_sf"/>
</dbReference>
<sequence>MSLRRGRNRRHRRRSQYRRRKPRRDWAGGLPRDVLLAIFHRLDHADVLMSVDSVCREWRRAARDEPSLWRRINMRWHEGFVAIDRFAMAAGGAVHRSAGQCEEFCGEYFVDDSFLRHISCQAPCLKSLRLICCDIVSDGGLIAALMTHSQLEELELSLCGNISRNWVGYAGEAISKMQHLRKNSHFVNCRESDRDVEAQAIATYMQDLQSLQLFGNVLTNEGLEAILDYCPKLEYLDIRHCFNIEMDTTLLSKCAGLKTLRLPDDPTDDYELEIQTPVLFYESEDDSSVWFSDGWSYSEDSDDSNFYYGP</sequence>
<dbReference type="AlphaFoldDB" id="A0A5J9TXY1"/>
<dbReference type="PROSITE" id="PS50181">
    <property type="entry name" value="FBOX"/>
    <property type="match status" value="1"/>
</dbReference>
<dbReference type="InterPro" id="IPR032675">
    <property type="entry name" value="LRR_dom_sf"/>
</dbReference>
<evidence type="ECO:0000259" key="2">
    <source>
        <dbReference type="PROSITE" id="PS50181"/>
    </source>
</evidence>
<feature type="domain" description="F-box" evidence="2">
    <location>
        <begin position="24"/>
        <end position="72"/>
    </location>
</feature>
<feature type="compositionally biased region" description="Basic residues" evidence="1">
    <location>
        <begin position="1"/>
        <end position="23"/>
    </location>
</feature>
<dbReference type="EMBL" id="RWGY01000031">
    <property type="protein sequence ID" value="TVU15698.1"/>
    <property type="molecule type" value="Genomic_DNA"/>
</dbReference>
<evidence type="ECO:0000313" key="3">
    <source>
        <dbReference type="EMBL" id="TVU15698.1"/>
    </source>
</evidence>
<keyword evidence="4" id="KW-1185">Reference proteome</keyword>
<dbReference type="SUPFAM" id="SSF81383">
    <property type="entry name" value="F-box domain"/>
    <property type="match status" value="1"/>
</dbReference>
<dbReference type="Gramene" id="TVU15698">
    <property type="protein sequence ID" value="TVU15698"/>
    <property type="gene ID" value="EJB05_39235"/>
</dbReference>
<evidence type="ECO:0000313" key="4">
    <source>
        <dbReference type="Proteomes" id="UP000324897"/>
    </source>
</evidence>
<reference evidence="3 4" key="1">
    <citation type="journal article" date="2019" name="Sci. Rep.">
        <title>A high-quality genome of Eragrostis curvula grass provides insights into Poaceae evolution and supports new strategies to enhance forage quality.</title>
        <authorList>
            <person name="Carballo J."/>
            <person name="Santos B.A.C.M."/>
            <person name="Zappacosta D."/>
            <person name="Garbus I."/>
            <person name="Selva J.P."/>
            <person name="Gallo C.A."/>
            <person name="Diaz A."/>
            <person name="Albertini E."/>
            <person name="Caccamo M."/>
            <person name="Echenique V."/>
        </authorList>
    </citation>
    <scope>NUCLEOTIDE SEQUENCE [LARGE SCALE GENOMIC DNA]</scope>
    <source>
        <strain evidence="4">cv. Victoria</strain>
        <tissue evidence="3">Leaf</tissue>
    </source>
</reference>
<dbReference type="InterPro" id="IPR001810">
    <property type="entry name" value="F-box_dom"/>
</dbReference>